<dbReference type="AlphaFoldDB" id="A0A1F7UM55"/>
<dbReference type="EMBL" id="MGEF01000011">
    <property type="protein sequence ID" value="OGL79339.1"/>
    <property type="molecule type" value="Genomic_DNA"/>
</dbReference>
<name>A0A1F7UM55_9BACT</name>
<feature type="region of interest" description="Disordered" evidence="1">
    <location>
        <begin position="86"/>
        <end position="105"/>
    </location>
</feature>
<evidence type="ECO:0000256" key="1">
    <source>
        <dbReference type="SAM" id="MobiDB-lite"/>
    </source>
</evidence>
<dbReference type="Proteomes" id="UP000176604">
    <property type="component" value="Unassembled WGS sequence"/>
</dbReference>
<reference evidence="2 3" key="1">
    <citation type="journal article" date="2016" name="Nat. Commun.">
        <title>Thousands of microbial genomes shed light on interconnected biogeochemical processes in an aquifer system.</title>
        <authorList>
            <person name="Anantharaman K."/>
            <person name="Brown C.T."/>
            <person name="Hug L.A."/>
            <person name="Sharon I."/>
            <person name="Castelle C.J."/>
            <person name="Probst A.J."/>
            <person name="Thomas B.C."/>
            <person name="Singh A."/>
            <person name="Wilkins M.J."/>
            <person name="Karaoz U."/>
            <person name="Brodie E.L."/>
            <person name="Williams K.H."/>
            <person name="Hubbard S.S."/>
            <person name="Banfield J.F."/>
        </authorList>
    </citation>
    <scope>NUCLEOTIDE SEQUENCE [LARGE SCALE GENOMIC DNA]</scope>
</reference>
<evidence type="ECO:0000313" key="3">
    <source>
        <dbReference type="Proteomes" id="UP000176604"/>
    </source>
</evidence>
<gene>
    <name evidence="2" type="ORF">A3J43_01130</name>
</gene>
<sequence length="105" mass="12429">MRLSLLQKFIVRSVYESRMKRSPRDTFVQFYRQGNTPPRPSQEGIVNTITKSIERLIERELMVGYGVRTSRKWYIHEVKLTAEGRKQAKKLRGEQQQLPLKNPKP</sequence>
<protein>
    <submittedName>
        <fullName evidence="2">Uncharacterized protein</fullName>
    </submittedName>
</protein>
<dbReference type="STRING" id="1802397.A3J43_01130"/>
<organism evidence="2 3">
    <name type="scientific">Candidatus Uhrbacteria bacterium RIFCSPHIGHO2_12_FULL_54_23</name>
    <dbReference type="NCBI Taxonomy" id="1802397"/>
    <lineage>
        <taxon>Bacteria</taxon>
        <taxon>Candidatus Uhriibacteriota</taxon>
    </lineage>
</organism>
<proteinExistence type="predicted"/>
<accession>A0A1F7UM55</accession>
<evidence type="ECO:0000313" key="2">
    <source>
        <dbReference type="EMBL" id="OGL79339.1"/>
    </source>
</evidence>
<comment type="caution">
    <text evidence="2">The sequence shown here is derived from an EMBL/GenBank/DDBJ whole genome shotgun (WGS) entry which is preliminary data.</text>
</comment>